<dbReference type="PANTHER" id="PTHR33164:SF57">
    <property type="entry name" value="MARR-FAMILY TRANSCRIPTIONAL REGULATOR"/>
    <property type="match status" value="1"/>
</dbReference>
<feature type="domain" description="HTH marR-type" evidence="1">
    <location>
        <begin position="25"/>
        <end position="160"/>
    </location>
</feature>
<dbReference type="InterPro" id="IPR039422">
    <property type="entry name" value="MarR/SlyA-like"/>
</dbReference>
<dbReference type="AlphaFoldDB" id="A0A846LZ14"/>
<dbReference type="GO" id="GO:0003677">
    <property type="term" value="F:DNA binding"/>
    <property type="evidence" value="ECO:0007669"/>
    <property type="project" value="UniProtKB-KW"/>
</dbReference>
<reference evidence="2" key="4">
    <citation type="submission" date="2024-05" db="EMBL/GenBank/DDBJ databases">
        <authorList>
            <person name="Sun Q."/>
            <person name="Zhou Y."/>
        </authorList>
    </citation>
    <scope>NUCLEOTIDE SEQUENCE</scope>
    <source>
        <strain evidence="2">CGMCC 4.5581</strain>
    </source>
</reference>
<dbReference type="PANTHER" id="PTHR33164">
    <property type="entry name" value="TRANSCRIPTIONAL REGULATOR, MARR FAMILY"/>
    <property type="match status" value="1"/>
</dbReference>
<dbReference type="InterPro" id="IPR036388">
    <property type="entry name" value="WH-like_DNA-bd_sf"/>
</dbReference>
<dbReference type="EMBL" id="BMMI01000002">
    <property type="protein sequence ID" value="GGL59169.1"/>
    <property type="molecule type" value="Genomic_DNA"/>
</dbReference>
<dbReference type="SUPFAM" id="SSF46785">
    <property type="entry name" value="Winged helix' DNA-binding domain"/>
    <property type="match status" value="1"/>
</dbReference>
<dbReference type="EMBL" id="JAAMPA010000001">
    <property type="protein sequence ID" value="NIH68669.1"/>
    <property type="molecule type" value="Genomic_DNA"/>
</dbReference>
<reference evidence="3 4" key="3">
    <citation type="submission" date="2020-02" db="EMBL/GenBank/DDBJ databases">
        <title>Sequencing the genomes of 1000 actinobacteria strains.</title>
        <authorList>
            <person name="Klenk H.-P."/>
        </authorList>
    </citation>
    <scope>NUCLEOTIDE SEQUENCE [LARGE SCALE GENOMIC DNA]</scope>
    <source>
        <strain evidence="3 4">DSM 45201</strain>
    </source>
</reference>
<proteinExistence type="predicted"/>
<dbReference type="InterPro" id="IPR036390">
    <property type="entry name" value="WH_DNA-bd_sf"/>
</dbReference>
<comment type="caution">
    <text evidence="3">The sequence shown here is derived from an EMBL/GenBank/DDBJ whole genome shotgun (WGS) entry which is preliminary data.</text>
</comment>
<accession>A0A846LZ14</accession>
<evidence type="ECO:0000313" key="4">
    <source>
        <dbReference type="Proteomes" id="UP000552836"/>
    </source>
</evidence>
<keyword evidence="5" id="KW-1185">Reference proteome</keyword>
<dbReference type="Pfam" id="PF12802">
    <property type="entry name" value="MarR_2"/>
    <property type="match status" value="1"/>
</dbReference>
<reference evidence="5" key="2">
    <citation type="journal article" date="2019" name="Int. J. Syst. Evol. Microbiol.">
        <title>The Global Catalogue of Microorganisms (GCM) 10K type strain sequencing project: providing services to taxonomists for standard genome sequencing and annotation.</title>
        <authorList>
            <consortium name="The Broad Institute Genomics Platform"/>
            <consortium name="The Broad Institute Genome Sequencing Center for Infectious Disease"/>
            <person name="Wu L."/>
            <person name="Ma J."/>
        </authorList>
    </citation>
    <scope>NUCLEOTIDE SEQUENCE [LARGE SCALE GENOMIC DNA]</scope>
    <source>
        <strain evidence="5">CGMCC 4.5581</strain>
    </source>
</reference>
<dbReference type="Proteomes" id="UP000552836">
    <property type="component" value="Unassembled WGS sequence"/>
</dbReference>
<dbReference type="Gene3D" id="1.10.10.10">
    <property type="entry name" value="Winged helix-like DNA-binding domain superfamily/Winged helix DNA-binding domain"/>
    <property type="match status" value="1"/>
</dbReference>
<dbReference type="InterPro" id="IPR000835">
    <property type="entry name" value="HTH_MarR-typ"/>
</dbReference>
<evidence type="ECO:0000259" key="1">
    <source>
        <dbReference type="PROSITE" id="PS50995"/>
    </source>
</evidence>
<dbReference type="GO" id="GO:0006950">
    <property type="term" value="P:response to stress"/>
    <property type="evidence" value="ECO:0007669"/>
    <property type="project" value="TreeGrafter"/>
</dbReference>
<dbReference type="GO" id="GO:0003700">
    <property type="term" value="F:DNA-binding transcription factor activity"/>
    <property type="evidence" value="ECO:0007669"/>
    <property type="project" value="InterPro"/>
</dbReference>
<protein>
    <submittedName>
        <fullName evidence="3">DNA-binding MarR family transcriptional regulator</fullName>
    </submittedName>
</protein>
<dbReference type="RefSeq" id="WP_166755852.1">
    <property type="nucleotide sequence ID" value="NZ_BAABJU010000023.1"/>
</dbReference>
<dbReference type="Proteomes" id="UP000648663">
    <property type="component" value="Unassembled WGS sequence"/>
</dbReference>
<gene>
    <name evidence="3" type="ORF">FB380_003115</name>
    <name evidence="2" type="ORF">GCM10011589_13910</name>
</gene>
<name>A0A846LZ14_9ACTN</name>
<evidence type="ECO:0000313" key="5">
    <source>
        <dbReference type="Proteomes" id="UP000648663"/>
    </source>
</evidence>
<reference evidence="2" key="1">
    <citation type="journal article" date="2014" name="Int. J. Syst. Evol. Microbiol.">
        <title>Complete genome of a new Firmicutes species belonging to the dominant human colonic microbiota ('Ruminococcus bicirculans') reveals two chromosomes and a selective capacity to utilize plant glucans.</title>
        <authorList>
            <consortium name="NISC Comparative Sequencing Program"/>
            <person name="Wegmann U."/>
            <person name="Louis P."/>
            <person name="Goesmann A."/>
            <person name="Henrissat B."/>
            <person name="Duncan S.H."/>
            <person name="Flint H.J."/>
        </authorList>
    </citation>
    <scope>NUCLEOTIDE SEQUENCE</scope>
    <source>
        <strain evidence="2">CGMCC 4.5581</strain>
    </source>
</reference>
<keyword evidence="3" id="KW-0238">DNA-binding</keyword>
<evidence type="ECO:0000313" key="2">
    <source>
        <dbReference type="EMBL" id="GGL59169.1"/>
    </source>
</evidence>
<dbReference type="SMART" id="SM00347">
    <property type="entry name" value="HTH_MARR"/>
    <property type="match status" value="1"/>
</dbReference>
<evidence type="ECO:0000313" key="3">
    <source>
        <dbReference type="EMBL" id="NIH68669.1"/>
    </source>
</evidence>
<dbReference type="PROSITE" id="PS50995">
    <property type="entry name" value="HTH_MARR_2"/>
    <property type="match status" value="1"/>
</dbReference>
<organism evidence="3 4">
    <name type="scientific">Modestobacter marinus</name>
    <dbReference type="NCBI Taxonomy" id="477641"/>
    <lineage>
        <taxon>Bacteria</taxon>
        <taxon>Bacillati</taxon>
        <taxon>Actinomycetota</taxon>
        <taxon>Actinomycetes</taxon>
        <taxon>Geodermatophilales</taxon>
        <taxon>Geodermatophilaceae</taxon>
        <taxon>Modestobacter</taxon>
    </lineage>
</organism>
<sequence>MTTEAPLPHPEDVPDDWPEGWRDLPAEVLAVLCLGAEIGDYGMRHRLGPLLDTPLTVQQLRGLTFLVIEGATTPLRLSELLGVSAATTTGLVDRLVRADMVERTPDSRDGRGRVLTPTRAGVRVVRRLMASDVETDAAVLQALRPAELAALRQGLAGVLRVLRDQGD</sequence>